<reference evidence="2 3" key="1">
    <citation type="journal article" date="2023" name="Sci. Data">
        <title>Genome assembly of the Korean intertidal mud-creeper Batillaria attramentaria.</title>
        <authorList>
            <person name="Patra A.K."/>
            <person name="Ho P.T."/>
            <person name="Jun S."/>
            <person name="Lee S.J."/>
            <person name="Kim Y."/>
            <person name="Won Y.J."/>
        </authorList>
    </citation>
    <scope>NUCLEOTIDE SEQUENCE [LARGE SCALE GENOMIC DNA]</scope>
    <source>
        <strain evidence="2">Wonlab-2016</strain>
    </source>
</reference>
<protein>
    <submittedName>
        <fullName evidence="2">Uncharacterized protein</fullName>
    </submittedName>
</protein>
<evidence type="ECO:0000313" key="2">
    <source>
        <dbReference type="EMBL" id="KAK7492048.1"/>
    </source>
</evidence>
<sequence length="60" mass="6711">CPFGEKTRLSVFGAIRLGVVCLLHQPADTRSTGQFAFYTSSPPRASRPRLPLTRPRETYC</sequence>
<accession>A0ABD0KYM1</accession>
<comment type="caution">
    <text evidence="2">The sequence shown here is derived from an EMBL/GenBank/DDBJ whole genome shotgun (WGS) entry which is preliminary data.</text>
</comment>
<gene>
    <name evidence="2" type="ORF">BaRGS_00016712</name>
</gene>
<feature type="compositionally biased region" description="Low complexity" evidence="1">
    <location>
        <begin position="39"/>
        <end position="53"/>
    </location>
</feature>
<dbReference type="AlphaFoldDB" id="A0ABD0KYM1"/>
<name>A0ABD0KYM1_9CAEN</name>
<dbReference type="EMBL" id="JACVVK020000107">
    <property type="protein sequence ID" value="KAK7492048.1"/>
    <property type="molecule type" value="Genomic_DNA"/>
</dbReference>
<proteinExistence type="predicted"/>
<feature type="non-terminal residue" evidence="2">
    <location>
        <position position="1"/>
    </location>
</feature>
<dbReference type="Proteomes" id="UP001519460">
    <property type="component" value="Unassembled WGS sequence"/>
</dbReference>
<feature type="non-terminal residue" evidence="2">
    <location>
        <position position="60"/>
    </location>
</feature>
<keyword evidence="3" id="KW-1185">Reference proteome</keyword>
<evidence type="ECO:0000256" key="1">
    <source>
        <dbReference type="SAM" id="MobiDB-lite"/>
    </source>
</evidence>
<organism evidence="2 3">
    <name type="scientific">Batillaria attramentaria</name>
    <dbReference type="NCBI Taxonomy" id="370345"/>
    <lineage>
        <taxon>Eukaryota</taxon>
        <taxon>Metazoa</taxon>
        <taxon>Spiralia</taxon>
        <taxon>Lophotrochozoa</taxon>
        <taxon>Mollusca</taxon>
        <taxon>Gastropoda</taxon>
        <taxon>Caenogastropoda</taxon>
        <taxon>Sorbeoconcha</taxon>
        <taxon>Cerithioidea</taxon>
        <taxon>Batillariidae</taxon>
        <taxon>Batillaria</taxon>
    </lineage>
</organism>
<feature type="region of interest" description="Disordered" evidence="1">
    <location>
        <begin position="34"/>
        <end position="60"/>
    </location>
</feature>
<evidence type="ECO:0000313" key="3">
    <source>
        <dbReference type="Proteomes" id="UP001519460"/>
    </source>
</evidence>